<feature type="region of interest" description="Disordered" evidence="1">
    <location>
        <begin position="36"/>
        <end position="59"/>
    </location>
</feature>
<dbReference type="Pfam" id="PF13174">
    <property type="entry name" value="TPR_6"/>
    <property type="match status" value="3"/>
</dbReference>
<evidence type="ECO:0000313" key="3">
    <source>
        <dbReference type="Proteomes" id="UP000286402"/>
    </source>
</evidence>
<sequence>MILKERIGHNYLKYLFTGTLSALLVTGYAQEVGKQQKEKKEKQQQQQQQHSVQGGGGEVQTMDSIDVVRDYRPMLADAVKVRRSPDMTHINRDAIETELRQIATATYLAQQKYKQAYYHELMKRHPDASQSNIDNYRISYLAYGAGEYKRASGMLEAIKPSDAFYQGAIMTLGHIALETGDKQAARNAFVKATKLDLDQQVKADALFNYAKILFAMDSTQAAQKVLEKYIAQEVKPVDPGSKRKESAETLSAEILRGTTNFHAGVSMLESLKERGREVNAIYQKVTYYRGLEFYNERAFENSISMFMRSEKFPVNAEMAALATYWKAEAMYEVRKFGEAVENFSQFLSLPVARNSDLYNYANYGLAYAAYRNNRFELAANYFERFLAAGGNAVDQNIRYDVIARLGDSYLCLRDYGRANKYYDQLINSKAPNQDYALFQRGILFGLQGNNETKLSTLRSVLKQFPSSNYADDAAFEIPYTYFTIGDYGRAIEGLQAMVEKYPRSSYIPRALMTIGLVQYNNDEPEAAKATFQKVVEKYTRTAEAEQAMRFIENIYLDQGDASSYIRYAVGTNVSNLSPAELDNMAFQAAQSLFARGEYGAAVEAINAYFDKFPKPRQEKFARYIRGVSSYRTGHPQEALHDLNIILNDWTSKYSENTLLTVAALYLDLKEYNEAIVHLKKLELNEEYKKNYGYAVTNLMVCYFELGDMEQMAKYVSLVKNYNGATEEEIAKAHLYSGKALLKEKNVASAMKEFNLAALKSQSAIGAEARYRVALLQYDNKEYDKALETAFDVINNREAQEYWVAKSFLVLADAYARKGNAFQAKSTLKSVIDNYDKNDDIVPAAKERLQKLK</sequence>
<gene>
    <name evidence="2" type="ORF">BCY89_13380</name>
</gene>
<dbReference type="SMART" id="SM00028">
    <property type="entry name" value="TPR"/>
    <property type="match status" value="7"/>
</dbReference>
<name>A0A420FJU4_9SPHI</name>
<dbReference type="EMBL" id="MCAQ01000026">
    <property type="protein sequence ID" value="RKF33215.1"/>
    <property type="molecule type" value="Genomic_DNA"/>
</dbReference>
<reference evidence="2 3" key="1">
    <citation type="submission" date="2016-07" db="EMBL/GenBank/DDBJ databases">
        <title>Genome analysis of Sphingobacterium siyangense T12B17.</title>
        <authorList>
            <person name="Xu D."/>
            <person name="Su Y."/>
            <person name="Zheng S."/>
        </authorList>
    </citation>
    <scope>NUCLEOTIDE SEQUENCE [LARGE SCALE GENOMIC DNA]</scope>
    <source>
        <strain evidence="2 3">T12B17</strain>
    </source>
</reference>
<dbReference type="Proteomes" id="UP000286402">
    <property type="component" value="Unassembled WGS sequence"/>
</dbReference>
<dbReference type="InterPro" id="IPR019734">
    <property type="entry name" value="TPR_rpt"/>
</dbReference>
<dbReference type="Pfam" id="PF13432">
    <property type="entry name" value="TPR_16"/>
    <property type="match status" value="3"/>
</dbReference>
<proteinExistence type="predicted"/>
<dbReference type="RefSeq" id="WP_120335492.1">
    <property type="nucleotide sequence ID" value="NZ_MCAQ01000026.1"/>
</dbReference>
<evidence type="ECO:0000313" key="2">
    <source>
        <dbReference type="EMBL" id="RKF33215.1"/>
    </source>
</evidence>
<evidence type="ECO:0000256" key="1">
    <source>
        <dbReference type="SAM" id="MobiDB-lite"/>
    </source>
</evidence>
<protein>
    <recommendedName>
        <fullName evidence="4">Tetratricopeptide repeat protein</fullName>
    </recommendedName>
</protein>
<dbReference type="SUPFAM" id="SSF48452">
    <property type="entry name" value="TPR-like"/>
    <property type="match status" value="5"/>
</dbReference>
<keyword evidence="3" id="KW-1185">Reference proteome</keyword>
<organism evidence="2 3">
    <name type="scientific">Sphingobacterium siyangense</name>
    <dbReference type="NCBI Taxonomy" id="459529"/>
    <lineage>
        <taxon>Bacteria</taxon>
        <taxon>Pseudomonadati</taxon>
        <taxon>Bacteroidota</taxon>
        <taxon>Sphingobacteriia</taxon>
        <taxon>Sphingobacteriales</taxon>
        <taxon>Sphingobacteriaceae</taxon>
        <taxon>Sphingobacterium</taxon>
    </lineage>
</organism>
<dbReference type="InterPro" id="IPR011990">
    <property type="entry name" value="TPR-like_helical_dom_sf"/>
</dbReference>
<dbReference type="AlphaFoldDB" id="A0A420FJU4"/>
<comment type="caution">
    <text evidence="2">The sequence shown here is derived from an EMBL/GenBank/DDBJ whole genome shotgun (WGS) entry which is preliminary data.</text>
</comment>
<accession>A0A420FJU4</accession>
<dbReference type="Gene3D" id="1.25.40.10">
    <property type="entry name" value="Tetratricopeptide repeat domain"/>
    <property type="match status" value="7"/>
</dbReference>
<evidence type="ECO:0008006" key="4">
    <source>
        <dbReference type="Google" id="ProtNLM"/>
    </source>
</evidence>